<dbReference type="HAMAP" id="MF_04023">
    <property type="entry name" value="HSV_NEC1"/>
    <property type="match status" value="1"/>
</dbReference>
<dbReference type="Pfam" id="PF02718">
    <property type="entry name" value="Herpes_UL31"/>
    <property type="match status" value="1"/>
</dbReference>
<keyword evidence="5" id="KW-0862">Zinc</keyword>
<keyword evidence="4" id="KW-0863">Zinc-finger</keyword>
<evidence type="ECO:0000256" key="3">
    <source>
        <dbReference type="ARBA" id="ARBA00022723"/>
    </source>
</evidence>
<dbReference type="InterPro" id="IPR021152">
    <property type="entry name" value="Herpes_UL31"/>
</dbReference>
<dbReference type="GO" id="GO:0008270">
    <property type="term" value="F:zinc ion binding"/>
    <property type="evidence" value="ECO:0007669"/>
    <property type="project" value="UniProtKB-KW"/>
</dbReference>
<evidence type="ECO:0000256" key="5">
    <source>
        <dbReference type="ARBA" id="ARBA00022833"/>
    </source>
</evidence>
<evidence type="ECO:0000256" key="2">
    <source>
        <dbReference type="ARBA" id="ARBA00022562"/>
    </source>
</evidence>
<reference evidence="8" key="1">
    <citation type="submission" date="2024-06" db="EMBL/GenBank/DDBJ databases">
        <title>Multidecadal high mortality disease events in Australian domestic geese associated with an alphaherpesvirus, designated Anatid alphaherpesvirus 2.</title>
        <authorList>
            <person name="Kelly-Bosma M."/>
            <person name="Neave M.J."/>
        </authorList>
    </citation>
    <scope>NUCLEOTIDE SEQUENCE</scope>
    <source>
        <strain evidence="8">ACDP 22-00165</strain>
    </source>
</reference>
<evidence type="ECO:0000256" key="1">
    <source>
        <dbReference type="ARBA" id="ARBA00022553"/>
    </source>
</evidence>
<sequence length="292" mass="32861">MLNRRRWRDSIASRCSPLGARRASTSRTDAEKQRDAYRAYFELIAEAPSEELTVVKDLTTPLIKSTPVTLPFDMTQAVADNCLSLSGMGYHLGVGSCCPTCASRGQPKLGRGDRAALILAYVQQINNIYHYRAFLASIVALASRVSEDPREAEAVLSRVLARPELFFAYYVLRDAGIKDARVLFYPDHESGGADYMMYVVFADKSVHLHHRLLDCLQAACRGYRIIAHVWQTTFVLVIRKENDRQTDTEGVPSVSAEDIYCKLCDLNIDGELLLEYGKLYSMFDDFLPPRLC</sequence>
<evidence type="ECO:0000313" key="8">
    <source>
        <dbReference type="EMBL" id="WOL23310.1"/>
    </source>
</evidence>
<keyword evidence="1" id="KW-0597">Phosphoprotein</keyword>
<organism evidence="8">
    <name type="scientific">Anatid alphaherpesvirus 2</name>
    <dbReference type="NCBI Taxonomy" id="3080522"/>
    <lineage>
        <taxon>Viruses</taxon>
        <taxon>Duplodnaviria</taxon>
        <taxon>Heunggongvirae</taxon>
        <taxon>Peploviricota</taxon>
        <taxon>Herviviricetes</taxon>
        <taxon>Herpesvirales</taxon>
        <taxon>Orthoherpesviridae</taxon>
        <taxon>Alphaherpesvirinae</taxon>
    </lineage>
</organism>
<protein>
    <submittedName>
        <fullName evidence="8">UL31-like protein</fullName>
    </submittedName>
</protein>
<keyword evidence="7" id="KW-0472">Membrane</keyword>
<proteinExistence type="inferred from homology"/>
<keyword evidence="2" id="KW-1048">Host nucleus</keyword>
<evidence type="ECO:0000256" key="7">
    <source>
        <dbReference type="ARBA" id="ARBA00023136"/>
    </source>
</evidence>
<dbReference type="EMBL" id="OR540300">
    <property type="protein sequence ID" value="WOL23310.1"/>
    <property type="molecule type" value="Genomic_DNA"/>
</dbReference>
<evidence type="ECO:0000256" key="4">
    <source>
        <dbReference type="ARBA" id="ARBA00022771"/>
    </source>
</evidence>
<name>A0AAU0K6E6_9ALPH</name>
<keyword evidence="6" id="KW-1043">Host membrane</keyword>
<dbReference type="GO" id="GO:0046765">
    <property type="term" value="P:viral budding from nuclear membrane"/>
    <property type="evidence" value="ECO:0007669"/>
    <property type="project" value="InterPro"/>
</dbReference>
<keyword evidence="3" id="KW-0479">Metal-binding</keyword>
<accession>A0AAU0K6E6</accession>
<evidence type="ECO:0000256" key="6">
    <source>
        <dbReference type="ARBA" id="ARBA00022870"/>
    </source>
</evidence>